<reference evidence="2 3" key="1">
    <citation type="journal article" date="2024" name="Science">
        <title>Giant polyketide synthase enzymes in the biosynthesis of giant marine polyether toxins.</title>
        <authorList>
            <person name="Fallon T.R."/>
            <person name="Shende V.V."/>
            <person name="Wierzbicki I.H."/>
            <person name="Pendleton A.L."/>
            <person name="Watervoot N.F."/>
            <person name="Auber R.P."/>
            <person name="Gonzalez D.J."/>
            <person name="Wisecaver J.H."/>
            <person name="Moore B.S."/>
        </authorList>
    </citation>
    <scope>NUCLEOTIDE SEQUENCE [LARGE SCALE GENOMIC DNA]</scope>
    <source>
        <strain evidence="2 3">12B1</strain>
    </source>
</reference>
<feature type="signal peptide" evidence="1">
    <location>
        <begin position="1"/>
        <end position="19"/>
    </location>
</feature>
<dbReference type="AlphaFoldDB" id="A0AB34JJ70"/>
<gene>
    <name evidence="2" type="ORF">AB1Y20_021288</name>
</gene>
<dbReference type="Proteomes" id="UP001515480">
    <property type="component" value="Unassembled WGS sequence"/>
</dbReference>
<evidence type="ECO:0000313" key="2">
    <source>
        <dbReference type="EMBL" id="KAL1521630.1"/>
    </source>
</evidence>
<organism evidence="2 3">
    <name type="scientific">Prymnesium parvum</name>
    <name type="common">Toxic golden alga</name>
    <dbReference type="NCBI Taxonomy" id="97485"/>
    <lineage>
        <taxon>Eukaryota</taxon>
        <taxon>Haptista</taxon>
        <taxon>Haptophyta</taxon>
        <taxon>Prymnesiophyceae</taxon>
        <taxon>Prymnesiales</taxon>
        <taxon>Prymnesiaceae</taxon>
        <taxon>Prymnesium</taxon>
    </lineage>
</organism>
<evidence type="ECO:0008006" key="4">
    <source>
        <dbReference type="Google" id="ProtNLM"/>
    </source>
</evidence>
<feature type="chain" id="PRO_5044232907" description="Plastid lipid-associated protein/fibrillin conserved domain-containing protein" evidence="1">
    <location>
        <begin position="20"/>
        <end position="224"/>
    </location>
</feature>
<evidence type="ECO:0000313" key="3">
    <source>
        <dbReference type="Proteomes" id="UP001515480"/>
    </source>
</evidence>
<comment type="caution">
    <text evidence="2">The sequence shown here is derived from an EMBL/GenBank/DDBJ whole genome shotgun (WGS) entry which is preliminary data.</text>
</comment>
<protein>
    <recommendedName>
        <fullName evidence="4">Plastid lipid-associated protein/fibrillin conserved domain-containing protein</fullName>
    </recommendedName>
</protein>
<keyword evidence="1" id="KW-0732">Signal</keyword>
<keyword evidence="3" id="KW-1185">Reference proteome</keyword>
<accession>A0AB34JJ70</accession>
<name>A0AB34JJ70_PRYPA</name>
<evidence type="ECO:0000256" key="1">
    <source>
        <dbReference type="SAM" id="SignalP"/>
    </source>
</evidence>
<proteinExistence type="predicted"/>
<sequence>MALFIGSVAAAVVLSPATGRTAGAHRGSVRSRATTQLSELLPIMSKTKDALLRSLSNNSPITPEGVALVDQLEASAPPVPGDVVWWLGRYELRSTHDAFKALEQAGERVPHDCPVLVTVSGDGGKQLNIDIGEIQLLGALQHGLLPGDDVGLLRASLKAVDFLPKASKGSLTLRPVFVDEDFTVLRDVRAVVDEVPLIIVLSRLSPADDDELTAGFEVDDDYGA</sequence>
<dbReference type="EMBL" id="JBGBPQ010000007">
    <property type="protein sequence ID" value="KAL1521630.1"/>
    <property type="molecule type" value="Genomic_DNA"/>
</dbReference>